<evidence type="ECO:0000313" key="2">
    <source>
        <dbReference type="Proteomes" id="UP000828048"/>
    </source>
</evidence>
<comment type="caution">
    <text evidence="1">The sequence shown here is derived from an EMBL/GenBank/DDBJ whole genome shotgun (WGS) entry which is preliminary data.</text>
</comment>
<keyword evidence="2" id="KW-1185">Reference proteome</keyword>
<reference evidence="1 2" key="1">
    <citation type="journal article" date="2021" name="Hortic Res">
        <title>High-quality reference genome and annotation aids understanding of berry development for evergreen blueberry (Vaccinium darrowii).</title>
        <authorList>
            <person name="Yu J."/>
            <person name="Hulse-Kemp A.M."/>
            <person name="Babiker E."/>
            <person name="Staton M."/>
        </authorList>
    </citation>
    <scope>NUCLEOTIDE SEQUENCE [LARGE SCALE GENOMIC DNA]</scope>
    <source>
        <strain evidence="2">cv. NJ 8807/NJ 8810</strain>
        <tissue evidence="1">Young leaf</tissue>
    </source>
</reference>
<proteinExistence type="predicted"/>
<dbReference type="EMBL" id="CM037151">
    <property type="protein sequence ID" value="KAH7842826.1"/>
    <property type="molecule type" value="Genomic_DNA"/>
</dbReference>
<dbReference type="Proteomes" id="UP000828048">
    <property type="component" value="Chromosome 1"/>
</dbReference>
<protein>
    <submittedName>
        <fullName evidence="1">Uncharacterized protein</fullName>
    </submittedName>
</protein>
<name>A0ACB7XPF0_9ERIC</name>
<organism evidence="1 2">
    <name type="scientific">Vaccinium darrowii</name>
    <dbReference type="NCBI Taxonomy" id="229202"/>
    <lineage>
        <taxon>Eukaryota</taxon>
        <taxon>Viridiplantae</taxon>
        <taxon>Streptophyta</taxon>
        <taxon>Embryophyta</taxon>
        <taxon>Tracheophyta</taxon>
        <taxon>Spermatophyta</taxon>
        <taxon>Magnoliopsida</taxon>
        <taxon>eudicotyledons</taxon>
        <taxon>Gunneridae</taxon>
        <taxon>Pentapetalae</taxon>
        <taxon>asterids</taxon>
        <taxon>Ericales</taxon>
        <taxon>Ericaceae</taxon>
        <taxon>Vaccinioideae</taxon>
        <taxon>Vaccinieae</taxon>
        <taxon>Vaccinium</taxon>
    </lineage>
</organism>
<accession>A0ACB7XPF0</accession>
<evidence type="ECO:0000313" key="1">
    <source>
        <dbReference type="EMBL" id="KAH7842826.1"/>
    </source>
</evidence>
<sequence length="760" mass="87907">MKTLFISQDLWDLVESGYEAPANDEEEATWTEARKKKFKENKKRDALALLNIQRGVSKSIFPRILGAKTSKEAWETLKVEYQGYDKVISIKLQTLWRDFDNLAMKENESVQTFFSRVAGIVNQIRSYGDTLTDKRIVEKVLRSLPPKFEHIVAAIEESKDLSKLTRHELMSSLEAHEQRMSRFTNQSFEQAFQSKIYFGGKNQASQEKGSSRGGTNGKGRGGQNTFQARNKGKGYDNQRNPNGGDRKKFVQLDEKVSSQVKLGDGKLQNVEGKGVIAVYTKGGEKVDDSYLWHLRYGHLNYKGMRLLKEKNMVKGLPNIDKIDKVCEGCIYGKMHRLPFPKFAWRAKAPLELVHSDIFGPTRTPSLGGKRYFLLFVDDYTRMMWLYILEKKSEAFPVFLKFQALVERQSGRLIKTLRTDRGGEYIYTPFLEYCKEKGIKRQLTVRKTPQQNGVAERKNRTIAEMARSMLKGKGLPNTFWAEAVNTAVFILNRSPTKAVRNKTPYEAWYKEKPQVHFLKIFGCLAYALVPSEQREKFDEKGEKYIFIGYSDESKGYRLYNPSTNKFVVSRDVIFDEAAAWKWEDNSFQKQKFFEPFDAGDEQETSTPDPSPSQSPQTGPESSSEDLNPTRKVRSLRDIYESCDFAFFTCEPQNFEEAASEKIWKKAMDEEIATIEKNHTWDLVELPKDKDVIGFKWVYKAKYKEAENPVFHDRTKHIELRHHFIRDMVQNGEILLEFFNTKEQLADFMTKAMAAEKFSQIH</sequence>
<gene>
    <name evidence="1" type="ORF">Vadar_009600</name>
</gene>